<dbReference type="PANTHER" id="PTHR38439:SF2">
    <property type="entry name" value="OUTER MEMBRANE PROTEIN H.8"/>
    <property type="match status" value="1"/>
</dbReference>
<evidence type="ECO:0000313" key="7">
    <source>
        <dbReference type="EMBL" id="MDN5202542.1"/>
    </source>
</evidence>
<feature type="compositionally biased region" description="Low complexity" evidence="5">
    <location>
        <begin position="38"/>
        <end position="47"/>
    </location>
</feature>
<protein>
    <submittedName>
        <fullName evidence="7">Azurin</fullName>
    </submittedName>
</protein>
<sequence length="186" mass="19930">MKVKIVNANQSVFGKLMLVVLSMTLLLGCGGGAKEENTTSSESGSESTSEEQTEQPSSEAAENSLIKLVINSNDQMRYDQEELRVKAGATVELTLNHTGELAKEVMGHNLVILKPGTDITAFAQKAIAAKDTEYIPEGDEIIIHTKLIGGGESTTITFTAPAAGTYDFICTFPGHYALMKGKFIVE</sequence>
<organism evidence="7 8">
    <name type="scientific">Splendidivirga corallicola</name>
    <dbReference type="NCBI Taxonomy" id="3051826"/>
    <lineage>
        <taxon>Bacteria</taxon>
        <taxon>Pseudomonadati</taxon>
        <taxon>Bacteroidota</taxon>
        <taxon>Cytophagia</taxon>
        <taxon>Cytophagales</taxon>
        <taxon>Splendidivirgaceae</taxon>
        <taxon>Splendidivirga</taxon>
    </lineage>
</organism>
<keyword evidence="4" id="KW-0186">Copper</keyword>
<keyword evidence="8" id="KW-1185">Reference proteome</keyword>
<feature type="region of interest" description="Disordered" evidence="5">
    <location>
        <begin position="32"/>
        <end position="62"/>
    </location>
</feature>
<gene>
    <name evidence="7" type="primary">azu</name>
    <name evidence="7" type="ORF">QQ008_14235</name>
</gene>
<evidence type="ECO:0000256" key="1">
    <source>
        <dbReference type="ARBA" id="ARBA00022448"/>
    </source>
</evidence>
<feature type="domain" description="Blue (type 1) copper" evidence="6">
    <location>
        <begin position="67"/>
        <end position="186"/>
    </location>
</feature>
<accession>A0ABT8KP58</accession>
<reference evidence="7" key="1">
    <citation type="submission" date="2023-06" db="EMBL/GenBank/DDBJ databases">
        <title>Genomic of Parafulvivirga corallium.</title>
        <authorList>
            <person name="Wang G."/>
        </authorList>
    </citation>
    <scope>NUCLEOTIDE SEQUENCE</scope>
    <source>
        <strain evidence="7">BMA10</strain>
    </source>
</reference>
<proteinExistence type="predicted"/>
<keyword evidence="1" id="KW-0813">Transport</keyword>
<dbReference type="InterPro" id="IPR050845">
    <property type="entry name" value="Cu-binding_ET"/>
</dbReference>
<dbReference type="InterPro" id="IPR008972">
    <property type="entry name" value="Cupredoxin"/>
</dbReference>
<dbReference type="SUPFAM" id="SSF49503">
    <property type="entry name" value="Cupredoxins"/>
    <property type="match status" value="1"/>
</dbReference>
<dbReference type="InterPro" id="IPR014068">
    <property type="entry name" value="Azurin"/>
</dbReference>
<keyword evidence="3" id="KW-0249">Electron transport</keyword>
<dbReference type="RefSeq" id="WP_346752566.1">
    <property type="nucleotide sequence ID" value="NZ_JAUJEA010000004.1"/>
</dbReference>
<evidence type="ECO:0000256" key="4">
    <source>
        <dbReference type="ARBA" id="ARBA00023008"/>
    </source>
</evidence>
<dbReference type="CDD" id="cd13922">
    <property type="entry name" value="Azurin"/>
    <property type="match status" value="1"/>
</dbReference>
<dbReference type="PROSITE" id="PS00196">
    <property type="entry name" value="COPPER_BLUE"/>
    <property type="match status" value="1"/>
</dbReference>
<dbReference type="Pfam" id="PF00127">
    <property type="entry name" value="Copper-bind"/>
    <property type="match status" value="1"/>
</dbReference>
<keyword evidence="2" id="KW-0479">Metal-binding</keyword>
<evidence type="ECO:0000256" key="2">
    <source>
        <dbReference type="ARBA" id="ARBA00022723"/>
    </source>
</evidence>
<evidence type="ECO:0000313" key="8">
    <source>
        <dbReference type="Proteomes" id="UP001172082"/>
    </source>
</evidence>
<dbReference type="PROSITE" id="PS51257">
    <property type="entry name" value="PROKAR_LIPOPROTEIN"/>
    <property type="match status" value="1"/>
</dbReference>
<dbReference type="EMBL" id="JAUJEA010000004">
    <property type="protein sequence ID" value="MDN5202542.1"/>
    <property type="molecule type" value="Genomic_DNA"/>
</dbReference>
<dbReference type="InterPro" id="IPR000923">
    <property type="entry name" value="BlueCu_1"/>
</dbReference>
<dbReference type="PANTHER" id="PTHR38439">
    <property type="entry name" value="AURACYANIN-B"/>
    <property type="match status" value="1"/>
</dbReference>
<dbReference type="Proteomes" id="UP001172082">
    <property type="component" value="Unassembled WGS sequence"/>
</dbReference>
<dbReference type="InterPro" id="IPR028871">
    <property type="entry name" value="BlueCu_1_BS"/>
</dbReference>
<evidence type="ECO:0000256" key="3">
    <source>
        <dbReference type="ARBA" id="ARBA00022982"/>
    </source>
</evidence>
<comment type="caution">
    <text evidence="7">The sequence shown here is derived from an EMBL/GenBank/DDBJ whole genome shotgun (WGS) entry which is preliminary data.</text>
</comment>
<name>A0ABT8KP58_9BACT</name>
<dbReference type="NCBIfam" id="TIGR02695">
    <property type="entry name" value="azurin"/>
    <property type="match status" value="1"/>
</dbReference>
<evidence type="ECO:0000259" key="6">
    <source>
        <dbReference type="Pfam" id="PF00127"/>
    </source>
</evidence>
<dbReference type="Gene3D" id="2.60.40.420">
    <property type="entry name" value="Cupredoxins - blue copper proteins"/>
    <property type="match status" value="1"/>
</dbReference>
<evidence type="ECO:0000256" key="5">
    <source>
        <dbReference type="SAM" id="MobiDB-lite"/>
    </source>
</evidence>